<feature type="transmembrane region" description="Helical" evidence="1">
    <location>
        <begin position="81"/>
        <end position="101"/>
    </location>
</feature>
<keyword evidence="1" id="KW-0812">Transmembrane</keyword>
<protein>
    <submittedName>
        <fullName evidence="2">Uncharacterized protein</fullName>
    </submittedName>
</protein>
<comment type="caution">
    <text evidence="2">The sequence shown here is derived from an EMBL/GenBank/DDBJ whole genome shotgun (WGS) entry which is preliminary data.</text>
</comment>
<dbReference type="eggNOG" id="ENOG50325XN">
    <property type="taxonomic scope" value="Bacteria"/>
</dbReference>
<keyword evidence="1" id="KW-0472">Membrane</keyword>
<reference evidence="2 3" key="1">
    <citation type="submission" date="2011-02" db="EMBL/GenBank/DDBJ databases">
        <authorList>
            <person name="Nelson K.E."/>
            <person name="Sutton G."/>
            <person name="Torralba M."/>
            <person name="Durkin S."/>
            <person name="Harkins D."/>
            <person name="Montgomery R."/>
            <person name="Ziemer C."/>
            <person name="Klaassens E."/>
            <person name="Ocuiv P."/>
            <person name="Morrison M."/>
        </authorList>
    </citation>
    <scope>NUCLEOTIDE SEQUENCE [LARGE SCALE GENOMIC DNA]</scope>
    <source>
        <strain evidence="2 3">8</strain>
    </source>
</reference>
<dbReference type="EMBL" id="ADKM02000118">
    <property type="protein sequence ID" value="EGC01959.1"/>
    <property type="molecule type" value="Genomic_DNA"/>
</dbReference>
<sequence length="103" mass="11844">MKTDKFVSKEVMRRSVILFDIIEGAFSVSFLTLSLALIFDKEDPERSCGFGLFIFTMCVLFLLIPNLIFKFICKFRMKDTLLCQFLPLLSGAALYALYQLIPK</sequence>
<dbReference type="Proteomes" id="UP000004259">
    <property type="component" value="Unassembled WGS sequence"/>
</dbReference>
<feature type="transmembrane region" description="Helical" evidence="1">
    <location>
        <begin position="16"/>
        <end position="38"/>
    </location>
</feature>
<evidence type="ECO:0000256" key="1">
    <source>
        <dbReference type="SAM" id="Phobius"/>
    </source>
</evidence>
<dbReference type="RefSeq" id="WP_002851853.1">
    <property type="nucleotide sequence ID" value="NZ_ADKM02000118.1"/>
</dbReference>
<keyword evidence="1" id="KW-1133">Transmembrane helix</keyword>
<feature type="transmembrane region" description="Helical" evidence="1">
    <location>
        <begin position="50"/>
        <end position="69"/>
    </location>
</feature>
<accession>E9SFI4</accession>
<name>E9SFI4_RUMAL</name>
<gene>
    <name evidence="2" type="ORF">CUS_5250</name>
</gene>
<proteinExistence type="predicted"/>
<evidence type="ECO:0000313" key="2">
    <source>
        <dbReference type="EMBL" id="EGC01959.1"/>
    </source>
</evidence>
<dbReference type="OrthoDB" id="9868305at2"/>
<keyword evidence="3" id="KW-1185">Reference proteome</keyword>
<dbReference type="AlphaFoldDB" id="E9SFI4"/>
<evidence type="ECO:0000313" key="3">
    <source>
        <dbReference type="Proteomes" id="UP000004259"/>
    </source>
</evidence>
<organism evidence="2 3">
    <name type="scientific">Ruminococcus albus 8</name>
    <dbReference type="NCBI Taxonomy" id="246199"/>
    <lineage>
        <taxon>Bacteria</taxon>
        <taxon>Bacillati</taxon>
        <taxon>Bacillota</taxon>
        <taxon>Clostridia</taxon>
        <taxon>Eubacteriales</taxon>
        <taxon>Oscillospiraceae</taxon>
        <taxon>Ruminococcus</taxon>
    </lineage>
</organism>